<dbReference type="InterPro" id="IPR036259">
    <property type="entry name" value="MFS_trans_sf"/>
</dbReference>
<accession>A0ABT8GBP3</accession>
<feature type="transmembrane region" description="Helical" evidence="5">
    <location>
        <begin position="223"/>
        <end position="242"/>
    </location>
</feature>
<feature type="transmembrane region" description="Helical" evidence="5">
    <location>
        <begin position="262"/>
        <end position="283"/>
    </location>
</feature>
<evidence type="ECO:0000313" key="8">
    <source>
        <dbReference type="Proteomes" id="UP001172728"/>
    </source>
</evidence>
<evidence type="ECO:0000256" key="5">
    <source>
        <dbReference type="SAM" id="Phobius"/>
    </source>
</evidence>
<keyword evidence="3 5" id="KW-1133">Transmembrane helix</keyword>
<gene>
    <name evidence="7" type="ORF">QQX09_11910</name>
</gene>
<evidence type="ECO:0000259" key="6">
    <source>
        <dbReference type="PROSITE" id="PS50850"/>
    </source>
</evidence>
<name>A0ABT8GBP3_9MICO</name>
<dbReference type="PANTHER" id="PTHR23514">
    <property type="entry name" value="BYPASS OF STOP CODON PROTEIN 6"/>
    <property type="match status" value="1"/>
</dbReference>
<evidence type="ECO:0000256" key="2">
    <source>
        <dbReference type="ARBA" id="ARBA00022692"/>
    </source>
</evidence>
<feature type="transmembrane region" description="Helical" evidence="5">
    <location>
        <begin position="353"/>
        <end position="374"/>
    </location>
</feature>
<feature type="transmembrane region" description="Helical" evidence="5">
    <location>
        <begin position="83"/>
        <end position="101"/>
    </location>
</feature>
<evidence type="ECO:0000256" key="1">
    <source>
        <dbReference type="ARBA" id="ARBA00004651"/>
    </source>
</evidence>
<feature type="transmembrane region" description="Helical" evidence="5">
    <location>
        <begin position="48"/>
        <end position="71"/>
    </location>
</feature>
<feature type="transmembrane region" description="Helical" evidence="5">
    <location>
        <begin position="19"/>
        <end position="36"/>
    </location>
</feature>
<organism evidence="7 8">
    <name type="scientific">Demequina litoralis</name>
    <dbReference type="NCBI Taxonomy" id="3051660"/>
    <lineage>
        <taxon>Bacteria</taxon>
        <taxon>Bacillati</taxon>
        <taxon>Actinomycetota</taxon>
        <taxon>Actinomycetes</taxon>
        <taxon>Micrococcales</taxon>
        <taxon>Demequinaceae</taxon>
        <taxon>Demequina</taxon>
    </lineage>
</organism>
<protein>
    <submittedName>
        <fullName evidence="7">MFS transporter</fullName>
    </submittedName>
</protein>
<reference evidence="7" key="1">
    <citation type="submission" date="2023-06" db="EMBL/GenBank/DDBJ databases">
        <title>Sysu t00192.</title>
        <authorList>
            <person name="Gao L."/>
            <person name="Fang B.-Z."/>
            <person name="Li W.-J."/>
        </authorList>
    </citation>
    <scope>NUCLEOTIDE SEQUENCE</scope>
    <source>
        <strain evidence="7">SYSU T00192</strain>
    </source>
</reference>
<dbReference type="InterPro" id="IPR011701">
    <property type="entry name" value="MFS"/>
</dbReference>
<dbReference type="InterPro" id="IPR020846">
    <property type="entry name" value="MFS_dom"/>
</dbReference>
<comment type="subcellular location">
    <subcellularLocation>
        <location evidence="1">Cell membrane</location>
        <topology evidence="1">Multi-pass membrane protein</topology>
    </subcellularLocation>
</comment>
<sequence length="418" mass="43005">MTRAPGSAAVAPHLRRARVGVSLIFFTNGIVLGGFAPRVPELRDQLGISYGALGVAMAMWSIGALALGLLAAAMIRRFRSSRVATVAMVVSATAMLAAGLAPNVWTFGAALFVVGATDAWVDVAQNAHGLRVQRLYRRSILNSFHALWSIGAVSGGLIGGLAAGLGVAVPWQFALGLVIVIAANAVAYPLLLAGPEPAHAGEEGADETPMPHPQHLPLRHVPLRTWGLLLALTVIAIAGGWAEDAASTWSASYMRDELAAGATLAALAFVAMQGCQFIGRLLGDGMVDRWGQRTVARWGGALVAVGMGLALAFPSPWGTIVGFGAAGFGVATLIPGAMHAADELPGLRTGTGLTVLSWLLRVAFLLSPPVVGAIADATSLRVGLTLVPVFGVLVVVLAGAMATRKEPHPAVRDAQSSS</sequence>
<dbReference type="Proteomes" id="UP001172728">
    <property type="component" value="Unassembled WGS sequence"/>
</dbReference>
<dbReference type="EMBL" id="JAUHPW010000009">
    <property type="protein sequence ID" value="MDN4476561.1"/>
    <property type="molecule type" value="Genomic_DNA"/>
</dbReference>
<evidence type="ECO:0000256" key="3">
    <source>
        <dbReference type="ARBA" id="ARBA00022989"/>
    </source>
</evidence>
<dbReference type="PANTHER" id="PTHR23514:SF13">
    <property type="entry name" value="INNER MEMBRANE PROTEIN YBJJ"/>
    <property type="match status" value="1"/>
</dbReference>
<keyword evidence="2 5" id="KW-0812">Transmembrane</keyword>
<feature type="transmembrane region" description="Helical" evidence="5">
    <location>
        <begin position="171"/>
        <end position="191"/>
    </location>
</feature>
<dbReference type="SUPFAM" id="SSF103473">
    <property type="entry name" value="MFS general substrate transporter"/>
    <property type="match status" value="1"/>
</dbReference>
<feature type="domain" description="Major facilitator superfamily (MFS) profile" evidence="6">
    <location>
        <begin position="13"/>
        <end position="406"/>
    </location>
</feature>
<dbReference type="Gene3D" id="1.20.1250.20">
    <property type="entry name" value="MFS general substrate transporter like domains"/>
    <property type="match status" value="2"/>
</dbReference>
<evidence type="ECO:0000313" key="7">
    <source>
        <dbReference type="EMBL" id="MDN4476561.1"/>
    </source>
</evidence>
<feature type="transmembrane region" description="Helical" evidence="5">
    <location>
        <begin position="295"/>
        <end position="314"/>
    </location>
</feature>
<comment type="caution">
    <text evidence="7">The sequence shown here is derived from an EMBL/GenBank/DDBJ whole genome shotgun (WGS) entry which is preliminary data.</text>
</comment>
<keyword evidence="4 5" id="KW-0472">Membrane</keyword>
<feature type="transmembrane region" description="Helical" evidence="5">
    <location>
        <begin position="320"/>
        <end position="341"/>
    </location>
</feature>
<dbReference type="PROSITE" id="PS50850">
    <property type="entry name" value="MFS"/>
    <property type="match status" value="1"/>
</dbReference>
<evidence type="ECO:0000256" key="4">
    <source>
        <dbReference type="ARBA" id="ARBA00023136"/>
    </source>
</evidence>
<feature type="transmembrane region" description="Helical" evidence="5">
    <location>
        <begin position="380"/>
        <end position="402"/>
    </location>
</feature>
<dbReference type="Pfam" id="PF07690">
    <property type="entry name" value="MFS_1"/>
    <property type="match status" value="1"/>
</dbReference>
<feature type="transmembrane region" description="Helical" evidence="5">
    <location>
        <begin position="145"/>
        <end position="165"/>
    </location>
</feature>
<keyword evidence="8" id="KW-1185">Reference proteome</keyword>
<dbReference type="CDD" id="cd17393">
    <property type="entry name" value="MFS_MosC_like"/>
    <property type="match status" value="1"/>
</dbReference>
<proteinExistence type="predicted"/>
<dbReference type="InterPro" id="IPR051788">
    <property type="entry name" value="MFS_Transporter"/>
</dbReference>
<dbReference type="RefSeq" id="WP_301135004.1">
    <property type="nucleotide sequence ID" value="NZ_JAUHPW010000009.1"/>
</dbReference>